<sequence length="244" mass="26923">MTDKPRYGSQHSDADWGCDYFEIETDTPIGKIKVCHVVVNDINIISRALAKKVLDTSWMANLDLGSKRAYDRTVQETASALVEIFESTTTPSDVGSEFGEVMVSIGSTKALEKIFNHVILPIAELWKPQIKQNEGFDFHTVCSDMYINFGEAKYSGSANPHGNAINQSKGFIDDEKHLRDYVHLRELALDAAVENLNNDSFGIVASFSINTSDPLEVLKNAIKSAQDKLSSDSIKAVYLVGVSK</sequence>
<gene>
    <name evidence="1" type="ORF">CLH61_08270</name>
</gene>
<comment type="caution">
    <text evidence="1">The sequence shown here is derived from an EMBL/GenBank/DDBJ whole genome shotgun (WGS) entry which is preliminary data.</text>
</comment>
<proteinExistence type="predicted"/>
<reference evidence="1 2" key="1">
    <citation type="submission" date="2017-09" db="EMBL/GenBank/DDBJ databases">
        <title>The draft genome sequences of Marinobacter sp. PWS21.</title>
        <authorList>
            <person name="Cao J."/>
        </authorList>
    </citation>
    <scope>NUCLEOTIDE SEQUENCE [LARGE SCALE GENOMIC DNA]</scope>
    <source>
        <strain evidence="1 2">PWS21</strain>
    </source>
</reference>
<dbReference type="EMBL" id="NTFH01000007">
    <property type="protein sequence ID" value="PHQ15130.1"/>
    <property type="molecule type" value="Genomic_DNA"/>
</dbReference>
<protein>
    <recommendedName>
        <fullName evidence="3">Anti-bacteriophage protein A/HamA C-terminal domain-containing protein</fullName>
    </recommendedName>
</protein>
<organism evidence="1 2">
    <name type="scientific">Marinobacter profundi</name>
    <dbReference type="NCBI Taxonomy" id="2666256"/>
    <lineage>
        <taxon>Bacteria</taxon>
        <taxon>Pseudomonadati</taxon>
        <taxon>Pseudomonadota</taxon>
        <taxon>Gammaproteobacteria</taxon>
        <taxon>Pseudomonadales</taxon>
        <taxon>Marinobacteraceae</taxon>
        <taxon>Marinobacter</taxon>
    </lineage>
</organism>
<evidence type="ECO:0000313" key="1">
    <source>
        <dbReference type="EMBL" id="PHQ15130.1"/>
    </source>
</evidence>
<evidence type="ECO:0000313" key="2">
    <source>
        <dbReference type="Proteomes" id="UP000231409"/>
    </source>
</evidence>
<keyword evidence="2" id="KW-1185">Reference proteome</keyword>
<dbReference type="AlphaFoldDB" id="A0A2G1UL36"/>
<accession>A0A2G1UL36</accession>
<evidence type="ECO:0008006" key="3">
    <source>
        <dbReference type="Google" id="ProtNLM"/>
    </source>
</evidence>
<name>A0A2G1UL36_9GAMM</name>
<dbReference type="RefSeq" id="WP_099614256.1">
    <property type="nucleotide sequence ID" value="NZ_KZ319370.1"/>
</dbReference>
<dbReference type="Proteomes" id="UP000231409">
    <property type="component" value="Unassembled WGS sequence"/>
</dbReference>